<accession>A0A3M7SHM6</accession>
<protein>
    <submittedName>
        <fullName evidence="1">Uncharacterized protein</fullName>
    </submittedName>
</protein>
<dbReference type="Proteomes" id="UP000276133">
    <property type="component" value="Unassembled WGS sequence"/>
</dbReference>
<evidence type="ECO:0000313" key="1">
    <source>
        <dbReference type="EMBL" id="RNA35261.1"/>
    </source>
</evidence>
<keyword evidence="2" id="KW-1185">Reference proteome</keyword>
<dbReference type="EMBL" id="REGN01001349">
    <property type="protein sequence ID" value="RNA35261.1"/>
    <property type="molecule type" value="Genomic_DNA"/>
</dbReference>
<sequence length="81" mass="9657">MFNNFYGGENKQLAKRCIASLKKYKIKHLYFLLENLLDVLKKENRNTCIHLNIPIINILKKAILVETLLNFLNNWEKMPEH</sequence>
<dbReference type="AlphaFoldDB" id="A0A3M7SHM6"/>
<comment type="caution">
    <text evidence="1">The sequence shown here is derived from an EMBL/GenBank/DDBJ whole genome shotgun (WGS) entry which is preliminary data.</text>
</comment>
<evidence type="ECO:0000313" key="2">
    <source>
        <dbReference type="Proteomes" id="UP000276133"/>
    </source>
</evidence>
<reference evidence="1 2" key="1">
    <citation type="journal article" date="2018" name="Sci. Rep.">
        <title>Genomic signatures of local adaptation to the degree of environmental predictability in rotifers.</title>
        <authorList>
            <person name="Franch-Gras L."/>
            <person name="Hahn C."/>
            <person name="Garcia-Roger E.M."/>
            <person name="Carmona M.J."/>
            <person name="Serra M."/>
            <person name="Gomez A."/>
        </authorList>
    </citation>
    <scope>NUCLEOTIDE SEQUENCE [LARGE SCALE GENOMIC DNA]</scope>
    <source>
        <strain evidence="1">HYR1</strain>
    </source>
</reference>
<organism evidence="1 2">
    <name type="scientific">Brachionus plicatilis</name>
    <name type="common">Marine rotifer</name>
    <name type="synonym">Brachionus muelleri</name>
    <dbReference type="NCBI Taxonomy" id="10195"/>
    <lineage>
        <taxon>Eukaryota</taxon>
        <taxon>Metazoa</taxon>
        <taxon>Spiralia</taxon>
        <taxon>Gnathifera</taxon>
        <taxon>Rotifera</taxon>
        <taxon>Eurotatoria</taxon>
        <taxon>Monogononta</taxon>
        <taxon>Pseudotrocha</taxon>
        <taxon>Ploima</taxon>
        <taxon>Brachionidae</taxon>
        <taxon>Brachionus</taxon>
    </lineage>
</organism>
<proteinExistence type="predicted"/>
<name>A0A3M7SHM6_BRAPC</name>
<gene>
    <name evidence="1" type="ORF">BpHYR1_033327</name>
</gene>